<dbReference type="SUPFAM" id="SSF111384">
    <property type="entry name" value="OmpH-like"/>
    <property type="match status" value="1"/>
</dbReference>
<comment type="caution">
    <text evidence="4">The sequence shown here is derived from an EMBL/GenBank/DDBJ whole genome shotgun (WGS) entry which is preliminary data.</text>
</comment>
<dbReference type="PANTHER" id="PTHR35089">
    <property type="entry name" value="CHAPERONE PROTEIN SKP"/>
    <property type="match status" value="1"/>
</dbReference>
<evidence type="ECO:0000313" key="5">
    <source>
        <dbReference type="Proteomes" id="UP000247973"/>
    </source>
</evidence>
<reference evidence="4 5" key="1">
    <citation type="submission" date="2018-03" db="EMBL/GenBank/DDBJ databases">
        <title>Genomic Encyclopedia of Archaeal and Bacterial Type Strains, Phase II (KMG-II): from individual species to whole genera.</title>
        <authorList>
            <person name="Goeker M."/>
        </authorList>
    </citation>
    <scope>NUCLEOTIDE SEQUENCE [LARGE SCALE GENOMIC DNA]</scope>
    <source>
        <strain evidence="4 5">DSM 100214</strain>
    </source>
</reference>
<feature type="signal peptide" evidence="3">
    <location>
        <begin position="1"/>
        <end position="24"/>
    </location>
</feature>
<dbReference type="GO" id="GO:0050821">
    <property type="term" value="P:protein stabilization"/>
    <property type="evidence" value="ECO:0007669"/>
    <property type="project" value="TreeGrafter"/>
</dbReference>
<proteinExistence type="inferred from homology"/>
<dbReference type="GO" id="GO:0051082">
    <property type="term" value="F:unfolded protein binding"/>
    <property type="evidence" value="ECO:0007669"/>
    <property type="project" value="InterPro"/>
</dbReference>
<organism evidence="4 5">
    <name type="scientific">Dysgonomonas alginatilytica</name>
    <dbReference type="NCBI Taxonomy" id="1605892"/>
    <lineage>
        <taxon>Bacteria</taxon>
        <taxon>Pseudomonadati</taxon>
        <taxon>Bacteroidota</taxon>
        <taxon>Bacteroidia</taxon>
        <taxon>Bacteroidales</taxon>
        <taxon>Dysgonomonadaceae</taxon>
        <taxon>Dysgonomonas</taxon>
    </lineage>
</organism>
<dbReference type="Proteomes" id="UP000247973">
    <property type="component" value="Unassembled WGS sequence"/>
</dbReference>
<dbReference type="EMBL" id="QICL01000003">
    <property type="protein sequence ID" value="PXV67469.1"/>
    <property type="molecule type" value="Genomic_DNA"/>
</dbReference>
<dbReference type="RefSeq" id="WP_110309620.1">
    <property type="nucleotide sequence ID" value="NZ_QICL01000003.1"/>
</dbReference>
<dbReference type="OrthoDB" id="1524711at2"/>
<protein>
    <submittedName>
        <fullName evidence="4">Outer membrane protein</fullName>
    </submittedName>
</protein>
<comment type="similarity">
    <text evidence="1">Belongs to the Skp family.</text>
</comment>
<gene>
    <name evidence="4" type="ORF">CLV62_103142</name>
</gene>
<dbReference type="AlphaFoldDB" id="A0A2V3PS01"/>
<dbReference type="InterPro" id="IPR024930">
    <property type="entry name" value="Skp_dom_sf"/>
</dbReference>
<feature type="chain" id="PRO_5016017581" evidence="3">
    <location>
        <begin position="25"/>
        <end position="180"/>
    </location>
</feature>
<dbReference type="GO" id="GO:0005829">
    <property type="term" value="C:cytosol"/>
    <property type="evidence" value="ECO:0007669"/>
    <property type="project" value="TreeGrafter"/>
</dbReference>
<dbReference type="SMART" id="SM00935">
    <property type="entry name" value="OmpH"/>
    <property type="match status" value="1"/>
</dbReference>
<keyword evidence="5" id="KW-1185">Reference proteome</keyword>
<keyword evidence="2 3" id="KW-0732">Signal</keyword>
<dbReference type="Pfam" id="PF03938">
    <property type="entry name" value="OmpH"/>
    <property type="match status" value="1"/>
</dbReference>
<evidence type="ECO:0000313" key="4">
    <source>
        <dbReference type="EMBL" id="PXV67469.1"/>
    </source>
</evidence>
<sequence length="180" mass="20555">MMAKRIFLSALLIISITFIHTISAQSIQTTSEKTAYINSIELLETIPGKVAASKAISELNQKYKDELAVMQNDYNNKYTDFLSNQNKLAESIKLRRMQELYELEQNINRFMKVAQEDVESQEAQLIAPLRERLKEVVNQIGIEQGYTCIYDRANPAIAFLTPNAIDANPLVKARLQSNRR</sequence>
<evidence type="ECO:0000256" key="3">
    <source>
        <dbReference type="SAM" id="SignalP"/>
    </source>
</evidence>
<evidence type="ECO:0000256" key="2">
    <source>
        <dbReference type="ARBA" id="ARBA00022729"/>
    </source>
</evidence>
<dbReference type="InterPro" id="IPR005632">
    <property type="entry name" value="Chaperone_Skp"/>
</dbReference>
<dbReference type="PANTHER" id="PTHR35089:SF1">
    <property type="entry name" value="CHAPERONE PROTEIN SKP"/>
    <property type="match status" value="1"/>
</dbReference>
<name>A0A2V3PS01_9BACT</name>
<accession>A0A2V3PS01</accession>
<dbReference type="Gene3D" id="3.30.910.20">
    <property type="entry name" value="Skp domain"/>
    <property type="match status" value="1"/>
</dbReference>
<evidence type="ECO:0000256" key="1">
    <source>
        <dbReference type="ARBA" id="ARBA00009091"/>
    </source>
</evidence>